<dbReference type="EMBL" id="PQAP01000036">
    <property type="protein sequence ID" value="PWB74285.1"/>
    <property type="molecule type" value="Genomic_DNA"/>
</dbReference>
<keyword evidence="1" id="KW-1133">Transmembrane helix</keyword>
<feature type="transmembrane region" description="Helical" evidence="1">
    <location>
        <begin position="129"/>
        <end position="144"/>
    </location>
</feature>
<name>A0A855X8B0_9BACT</name>
<keyword evidence="1" id="KW-0472">Membrane</keyword>
<proteinExistence type="predicted"/>
<dbReference type="AlphaFoldDB" id="A0A855X8B0"/>
<feature type="transmembrane region" description="Helical" evidence="1">
    <location>
        <begin position="20"/>
        <end position="41"/>
    </location>
</feature>
<comment type="caution">
    <text evidence="2">The sequence shown here is derived from an EMBL/GenBank/DDBJ whole genome shotgun (WGS) entry which is preliminary data.</text>
</comment>
<protein>
    <submittedName>
        <fullName evidence="2">Uncharacterized protein</fullName>
    </submittedName>
</protein>
<accession>A0A855X8B0</accession>
<evidence type="ECO:0000256" key="1">
    <source>
        <dbReference type="SAM" id="Phobius"/>
    </source>
</evidence>
<gene>
    <name evidence="2" type="ORF">C3F09_04210</name>
</gene>
<evidence type="ECO:0000313" key="3">
    <source>
        <dbReference type="Proteomes" id="UP000250918"/>
    </source>
</evidence>
<organism evidence="2 3">
    <name type="scientific">candidate division GN15 bacterium</name>
    <dbReference type="NCBI Taxonomy" id="2072418"/>
    <lineage>
        <taxon>Bacteria</taxon>
        <taxon>candidate division GN15</taxon>
    </lineage>
</organism>
<feature type="transmembrane region" description="Helical" evidence="1">
    <location>
        <begin position="56"/>
        <end position="75"/>
    </location>
</feature>
<reference evidence="2 3" key="1">
    <citation type="journal article" date="2018" name="ISME J.">
        <title>A methanotrophic archaeon couples anaerobic oxidation of methane to Fe(III) reduction.</title>
        <authorList>
            <person name="Cai C."/>
            <person name="Leu A.O."/>
            <person name="Xie G.J."/>
            <person name="Guo J."/>
            <person name="Feng Y."/>
            <person name="Zhao J.X."/>
            <person name="Tyson G.W."/>
            <person name="Yuan Z."/>
            <person name="Hu S."/>
        </authorList>
    </citation>
    <scope>NUCLEOTIDE SEQUENCE [LARGE SCALE GENOMIC DNA]</scope>
    <source>
        <strain evidence="2">FeB_12</strain>
    </source>
</reference>
<feature type="transmembrane region" description="Helical" evidence="1">
    <location>
        <begin position="106"/>
        <end position="123"/>
    </location>
</feature>
<evidence type="ECO:0000313" key="2">
    <source>
        <dbReference type="EMBL" id="PWB74285.1"/>
    </source>
</evidence>
<dbReference type="Proteomes" id="UP000250918">
    <property type="component" value="Unassembled WGS sequence"/>
</dbReference>
<keyword evidence="1" id="KW-0812">Transmembrane</keyword>
<sequence>MSAYQDDDYDLNRIIIRPLYFGLLANIVVPVALLFVCYYINNRGPRPNALGDASDMVFYIFLVLAVAECGLAIWWRTKLFKSPMIRTKETFERDFSDEYLRRSRPLFILIASISIYGYIYFYLTGQFNAAAWFVVGSFLVFQLVRPRHGLVRKLIDHQKQLVEKGQFLQS</sequence>